<protein>
    <submittedName>
        <fullName evidence="1">Uncharacterized protein</fullName>
    </submittedName>
</protein>
<keyword evidence="2" id="KW-1185">Reference proteome</keyword>
<gene>
    <name evidence="1" type="ORF">CJ030_MR5G025788</name>
</gene>
<evidence type="ECO:0000313" key="2">
    <source>
        <dbReference type="Proteomes" id="UP000516437"/>
    </source>
</evidence>
<evidence type="ECO:0000313" key="1">
    <source>
        <dbReference type="EMBL" id="KAB1212977.1"/>
    </source>
</evidence>
<proteinExistence type="predicted"/>
<reference evidence="1 2" key="1">
    <citation type="journal article" date="2019" name="Plant Biotechnol. J.">
        <title>The red bayberry genome and genetic basis of sex determination.</title>
        <authorList>
            <person name="Jia H.M."/>
            <person name="Jia H.J."/>
            <person name="Cai Q.L."/>
            <person name="Wang Y."/>
            <person name="Zhao H.B."/>
            <person name="Yang W.F."/>
            <person name="Wang G.Y."/>
            <person name="Li Y.H."/>
            <person name="Zhan D.L."/>
            <person name="Shen Y.T."/>
            <person name="Niu Q.F."/>
            <person name="Chang L."/>
            <person name="Qiu J."/>
            <person name="Zhao L."/>
            <person name="Xie H.B."/>
            <person name="Fu W.Y."/>
            <person name="Jin J."/>
            <person name="Li X.W."/>
            <person name="Jiao Y."/>
            <person name="Zhou C.C."/>
            <person name="Tu T."/>
            <person name="Chai C.Y."/>
            <person name="Gao J.L."/>
            <person name="Fan L.J."/>
            <person name="van de Weg E."/>
            <person name="Wang J.Y."/>
            <person name="Gao Z.S."/>
        </authorList>
    </citation>
    <scope>NUCLEOTIDE SEQUENCE [LARGE SCALE GENOMIC DNA]</scope>
    <source>
        <tissue evidence="1">Leaves</tissue>
    </source>
</reference>
<dbReference type="Proteomes" id="UP000516437">
    <property type="component" value="Chromosome 5"/>
</dbReference>
<name>A0A6A1VM27_9ROSI</name>
<accession>A0A6A1VM27</accession>
<sequence length="147" mass="16062">MNNLNGIGTPPILGSYANEFARRAAFSSPSTGVSFGATIVEDVAILKREGEFSEDSATHSKNLANRFHLQLQRKSLWRRFFSHGVDNHGGVRKKKRFGPKKKKVAVGKEGTDLKESSEGNTLVAGVVGLYPPLIPLRVPYRGIAGVW</sequence>
<organism evidence="1 2">
    <name type="scientific">Morella rubra</name>
    <name type="common">Chinese bayberry</name>
    <dbReference type="NCBI Taxonomy" id="262757"/>
    <lineage>
        <taxon>Eukaryota</taxon>
        <taxon>Viridiplantae</taxon>
        <taxon>Streptophyta</taxon>
        <taxon>Embryophyta</taxon>
        <taxon>Tracheophyta</taxon>
        <taxon>Spermatophyta</taxon>
        <taxon>Magnoliopsida</taxon>
        <taxon>eudicotyledons</taxon>
        <taxon>Gunneridae</taxon>
        <taxon>Pentapetalae</taxon>
        <taxon>rosids</taxon>
        <taxon>fabids</taxon>
        <taxon>Fagales</taxon>
        <taxon>Myricaceae</taxon>
        <taxon>Morella</taxon>
    </lineage>
</organism>
<dbReference type="AlphaFoldDB" id="A0A6A1VM27"/>
<dbReference type="EMBL" id="RXIC02000023">
    <property type="protein sequence ID" value="KAB1212977.1"/>
    <property type="molecule type" value="Genomic_DNA"/>
</dbReference>
<comment type="caution">
    <text evidence="1">The sequence shown here is derived from an EMBL/GenBank/DDBJ whole genome shotgun (WGS) entry which is preliminary data.</text>
</comment>